<evidence type="ECO:0000256" key="5">
    <source>
        <dbReference type="SAM" id="MobiDB-lite"/>
    </source>
</evidence>
<gene>
    <name evidence="7" type="primary">FIP1L1</name>
    <name evidence="7" type="ORF">F1559_004372</name>
</gene>
<feature type="region of interest" description="Disordered" evidence="5">
    <location>
        <begin position="248"/>
        <end position="317"/>
    </location>
</feature>
<evidence type="ECO:0000256" key="2">
    <source>
        <dbReference type="ARBA" id="ARBA00007459"/>
    </source>
</evidence>
<name>A0A7J7IPV1_9RHOD</name>
<dbReference type="OrthoDB" id="1917198at2759"/>
<reference evidence="7 8" key="1">
    <citation type="journal article" date="2020" name="J. Phycol.">
        <title>Comparative genome analysis reveals Cyanidiococcus gen. nov., a new extremophilic red algal genus sister to Cyanidioschyzon (Cyanidioschyzonaceae, Rhodophyta).</title>
        <authorList>
            <person name="Liu S.-L."/>
            <person name="Chiang Y.-R."/>
            <person name="Yoon H.S."/>
            <person name="Fu H.-Y."/>
        </authorList>
    </citation>
    <scope>NUCLEOTIDE SEQUENCE [LARGE SCALE GENOMIC DNA]</scope>
    <source>
        <strain evidence="7 8">THAL066</strain>
    </source>
</reference>
<dbReference type="Proteomes" id="UP000530660">
    <property type="component" value="Unassembled WGS sequence"/>
</dbReference>
<feature type="domain" description="Pre-mRNA polyadenylation factor Fip1" evidence="6">
    <location>
        <begin position="195"/>
        <end position="237"/>
    </location>
</feature>
<feature type="region of interest" description="Disordered" evidence="5">
    <location>
        <begin position="338"/>
        <end position="404"/>
    </location>
</feature>
<dbReference type="AlphaFoldDB" id="A0A7J7IPV1"/>
<accession>A0A7J7IPV1</accession>
<feature type="compositionally biased region" description="Polar residues" evidence="5">
    <location>
        <begin position="346"/>
        <end position="370"/>
    </location>
</feature>
<feature type="compositionally biased region" description="Acidic residues" evidence="5">
    <location>
        <begin position="97"/>
        <end position="117"/>
    </location>
</feature>
<proteinExistence type="inferred from homology"/>
<dbReference type="PANTHER" id="PTHR36884:SF4">
    <property type="entry name" value="FIP1[III]-LIKE PROTEIN"/>
    <property type="match status" value="1"/>
</dbReference>
<evidence type="ECO:0000256" key="3">
    <source>
        <dbReference type="ARBA" id="ARBA00022664"/>
    </source>
</evidence>
<protein>
    <submittedName>
        <fullName evidence="7">Pre-mRNA 3-end-processing factor fip1l1</fullName>
    </submittedName>
</protein>
<dbReference type="GO" id="GO:0005634">
    <property type="term" value="C:nucleus"/>
    <property type="evidence" value="ECO:0007669"/>
    <property type="project" value="UniProtKB-SubCell"/>
</dbReference>
<dbReference type="Pfam" id="PF05182">
    <property type="entry name" value="Fip1"/>
    <property type="match status" value="1"/>
</dbReference>
<organism evidence="7 8">
    <name type="scientific">Cyanidiococcus yangmingshanensis</name>
    <dbReference type="NCBI Taxonomy" id="2690220"/>
    <lineage>
        <taxon>Eukaryota</taxon>
        <taxon>Rhodophyta</taxon>
        <taxon>Bangiophyceae</taxon>
        <taxon>Cyanidiales</taxon>
        <taxon>Cyanidiaceae</taxon>
        <taxon>Cyanidiococcus</taxon>
    </lineage>
</organism>
<dbReference type="PANTHER" id="PTHR36884">
    <property type="entry name" value="FIP1[III]-LIKE PROTEIN"/>
    <property type="match status" value="1"/>
</dbReference>
<evidence type="ECO:0000256" key="1">
    <source>
        <dbReference type="ARBA" id="ARBA00004123"/>
    </source>
</evidence>
<comment type="caution">
    <text evidence="7">The sequence shown here is derived from an EMBL/GenBank/DDBJ whole genome shotgun (WGS) entry which is preliminary data.</text>
</comment>
<evidence type="ECO:0000256" key="4">
    <source>
        <dbReference type="ARBA" id="ARBA00023242"/>
    </source>
</evidence>
<evidence type="ECO:0000313" key="8">
    <source>
        <dbReference type="Proteomes" id="UP000530660"/>
    </source>
</evidence>
<feature type="compositionally biased region" description="Basic and acidic residues" evidence="5">
    <location>
        <begin position="1"/>
        <end position="12"/>
    </location>
</feature>
<keyword evidence="3" id="KW-0507">mRNA processing</keyword>
<feature type="compositionally biased region" description="Basic and acidic residues" evidence="5">
    <location>
        <begin position="279"/>
        <end position="307"/>
    </location>
</feature>
<evidence type="ECO:0000259" key="6">
    <source>
        <dbReference type="Pfam" id="PF05182"/>
    </source>
</evidence>
<dbReference type="InterPro" id="IPR007854">
    <property type="entry name" value="Fip1_dom"/>
</dbReference>
<dbReference type="EMBL" id="VWRR01000003">
    <property type="protein sequence ID" value="KAF6004567.1"/>
    <property type="molecule type" value="Genomic_DNA"/>
</dbReference>
<feature type="region of interest" description="Disordered" evidence="5">
    <location>
        <begin position="1"/>
        <end position="119"/>
    </location>
</feature>
<comment type="similarity">
    <text evidence="2">Belongs to the FIP1 family.</text>
</comment>
<sequence>MNRDGAASRDRTTPLSSVPPEENDEEVDLYSGIELQRSASVPKKSDARRQTTTKTHANGSNLASSVAGLAPDARLGVTRETATSGRAPEAASRLSSDDDADADHDESESSDDDDDVDIILGSSQPALGEQAAQFAASWNEVARDMQPSAERNGPAVGLGMISTEASLQSAAVLNSMLPEPTMKNIAPGRQKSLYEVELEQLDEKPWREPGAVLSDYFNYGFTEETWKIYCQHQAAMRQETTFLQRQVTGNVSTAARERDKGTRGTLAIAGGSGTNSSTLRDRQRRPGDEDKAKHEPKETTRGSEKHPGTSWKMAGSSASILPSKDVLERLAQVRNQIMSKAAPSQVKDSTTSGIGGRETTSARRSGAGTTRSVSERQPPSSSERERKRKRNHDDRPADAADAST</sequence>
<evidence type="ECO:0000313" key="7">
    <source>
        <dbReference type="EMBL" id="KAF6004567.1"/>
    </source>
</evidence>
<keyword evidence="8" id="KW-1185">Reference proteome</keyword>
<comment type="subcellular location">
    <subcellularLocation>
        <location evidence="1">Nucleus</location>
    </subcellularLocation>
</comment>
<dbReference type="InterPro" id="IPR044976">
    <property type="entry name" value="FIPS5/FIPS3-like"/>
</dbReference>
<keyword evidence="4" id="KW-0539">Nucleus</keyword>
<feature type="compositionally biased region" description="Polar residues" evidence="5">
    <location>
        <begin position="50"/>
        <end position="64"/>
    </location>
</feature>
<dbReference type="GO" id="GO:0006397">
    <property type="term" value="P:mRNA processing"/>
    <property type="evidence" value="ECO:0007669"/>
    <property type="project" value="UniProtKB-KW"/>
</dbReference>
<feature type="compositionally biased region" description="Low complexity" evidence="5">
    <location>
        <begin position="371"/>
        <end position="381"/>
    </location>
</feature>